<organism evidence="4 5">
    <name type="scientific">Clostridium collagenovorans DSM 3089</name>
    <dbReference type="NCBI Taxonomy" id="1121306"/>
    <lineage>
        <taxon>Bacteria</taxon>
        <taxon>Bacillati</taxon>
        <taxon>Bacillota</taxon>
        <taxon>Clostridia</taxon>
        <taxon>Eubacteriales</taxon>
        <taxon>Clostridiaceae</taxon>
        <taxon>Clostridium</taxon>
    </lineage>
</organism>
<dbReference type="PANTHER" id="PTHR33734:SF22">
    <property type="entry name" value="MEMBRANE-BOUND LYTIC MUREIN TRANSGLYCOSYLASE D"/>
    <property type="match status" value="1"/>
</dbReference>
<protein>
    <submittedName>
        <fullName evidence="4">LysM domain-containing protein</fullName>
    </submittedName>
</protein>
<evidence type="ECO:0000256" key="1">
    <source>
        <dbReference type="SAM" id="MobiDB-lite"/>
    </source>
</evidence>
<dbReference type="SUPFAM" id="SSF54106">
    <property type="entry name" value="LysM domain"/>
    <property type="match status" value="1"/>
</dbReference>
<reference evidence="4 5" key="1">
    <citation type="submission" date="2016-11" db="EMBL/GenBank/DDBJ databases">
        <authorList>
            <person name="Jaros S."/>
            <person name="Januszkiewicz K."/>
            <person name="Wedrychowicz H."/>
        </authorList>
    </citation>
    <scope>NUCLEOTIDE SEQUENCE [LARGE SCALE GENOMIC DNA]</scope>
    <source>
        <strain evidence="4 5">DSM 3089</strain>
    </source>
</reference>
<dbReference type="AlphaFoldDB" id="A0A1M5WJZ3"/>
<keyword evidence="2" id="KW-0812">Transmembrane</keyword>
<feature type="domain" description="LysM" evidence="3">
    <location>
        <begin position="181"/>
        <end position="231"/>
    </location>
</feature>
<feature type="region of interest" description="Disordered" evidence="1">
    <location>
        <begin position="30"/>
        <end position="105"/>
    </location>
</feature>
<keyword evidence="2" id="KW-1133">Transmembrane helix</keyword>
<dbReference type="Proteomes" id="UP000184526">
    <property type="component" value="Unassembled WGS sequence"/>
</dbReference>
<evidence type="ECO:0000313" key="5">
    <source>
        <dbReference type="Proteomes" id="UP000184526"/>
    </source>
</evidence>
<name>A0A1M5WJZ3_9CLOT</name>
<dbReference type="Gene3D" id="3.10.350.10">
    <property type="entry name" value="LysM domain"/>
    <property type="match status" value="2"/>
</dbReference>
<dbReference type="Pfam" id="PF01476">
    <property type="entry name" value="LysM"/>
    <property type="match status" value="2"/>
</dbReference>
<dbReference type="EMBL" id="FQXP01000006">
    <property type="protein sequence ID" value="SHH87866.1"/>
    <property type="molecule type" value="Genomic_DNA"/>
</dbReference>
<dbReference type="RefSeq" id="WP_072831596.1">
    <property type="nucleotide sequence ID" value="NZ_FQXP01000006.1"/>
</dbReference>
<dbReference type="CDD" id="cd00118">
    <property type="entry name" value="LysM"/>
    <property type="match status" value="2"/>
</dbReference>
<evidence type="ECO:0000259" key="3">
    <source>
        <dbReference type="PROSITE" id="PS51782"/>
    </source>
</evidence>
<accession>A0A1M5WJZ3</accession>
<dbReference type="InterPro" id="IPR018392">
    <property type="entry name" value="LysM"/>
</dbReference>
<evidence type="ECO:0000256" key="2">
    <source>
        <dbReference type="SAM" id="Phobius"/>
    </source>
</evidence>
<dbReference type="InterPro" id="IPR036779">
    <property type="entry name" value="LysM_dom_sf"/>
</dbReference>
<dbReference type="SMART" id="SM00257">
    <property type="entry name" value="LysM"/>
    <property type="match status" value="2"/>
</dbReference>
<keyword evidence="5" id="KW-1185">Reference proteome</keyword>
<feature type="compositionally biased region" description="Basic and acidic residues" evidence="1">
    <location>
        <begin position="44"/>
        <end position="105"/>
    </location>
</feature>
<dbReference type="PROSITE" id="PS51782">
    <property type="entry name" value="LYSM"/>
    <property type="match status" value="2"/>
</dbReference>
<feature type="transmembrane region" description="Helical" evidence="2">
    <location>
        <begin position="6"/>
        <end position="28"/>
    </location>
</feature>
<dbReference type="PANTHER" id="PTHR33734">
    <property type="entry name" value="LYSM DOMAIN-CONTAINING GPI-ANCHORED PROTEIN 2"/>
    <property type="match status" value="1"/>
</dbReference>
<dbReference type="OrthoDB" id="1934868at2"/>
<keyword evidence="2" id="KW-0472">Membrane</keyword>
<feature type="domain" description="LysM" evidence="3">
    <location>
        <begin position="115"/>
        <end position="165"/>
    </location>
</feature>
<proteinExistence type="predicted"/>
<dbReference type="STRING" id="1121306.SAMN02745196_01696"/>
<evidence type="ECO:0000313" key="4">
    <source>
        <dbReference type="EMBL" id="SHH87866.1"/>
    </source>
</evidence>
<sequence length="235" mass="26492">MEKKKVWITLGTVAVVGVSLFASVKLFGNTEPSAKQAMTDEIAVVEKDKKQTDNKKTEDKKVEEKKTEEKKTEEKTNSTLDEKKVEDKKVEDKKTEEKKEDDKKTSSKKIAVFDDEYEVKKGDTLFSVARTYLKDVDLAEAVSLIKEINHIDEKANILVGSKILIPTEENFKTAKVDGKGEAYKVQSGDTLTSIVKAKMSWCKPEDGLKKIMENNSINKPEDLKANQVIYIPTQK</sequence>
<gene>
    <name evidence="4" type="ORF">SAMN02745196_01696</name>
</gene>